<comment type="caution">
    <text evidence="4">The sequence shown here is derived from an EMBL/GenBank/DDBJ whole genome shotgun (WGS) entry which is preliminary data.</text>
</comment>
<dbReference type="OrthoDB" id="5561043at2759"/>
<dbReference type="GO" id="GO:0004497">
    <property type="term" value="F:monooxygenase activity"/>
    <property type="evidence" value="ECO:0007669"/>
    <property type="project" value="UniProtKB-KW"/>
</dbReference>
<dbReference type="InterPro" id="IPR016215">
    <property type="entry name" value="NTA_MOA"/>
</dbReference>
<reference evidence="4 5" key="2">
    <citation type="journal article" date="2021" name="Curr. Genet.">
        <title>Genetic response to nitrogen starvation in the aggressive Eucalyptus foliar pathogen Teratosphaeria destructans.</title>
        <authorList>
            <person name="Havenga M."/>
            <person name="Wingfield B.D."/>
            <person name="Wingfield M.J."/>
            <person name="Dreyer L.L."/>
            <person name="Roets F."/>
            <person name="Aylward J."/>
        </authorList>
    </citation>
    <scope>NUCLEOTIDE SEQUENCE [LARGE SCALE GENOMIC DNA]</scope>
    <source>
        <strain evidence="4">CMW44962</strain>
    </source>
</reference>
<feature type="domain" description="Luciferase-like" evidence="3">
    <location>
        <begin position="112"/>
        <end position="353"/>
    </location>
</feature>
<gene>
    <name evidence="4" type="ORF">Tdes44962_MAKER09743</name>
</gene>
<dbReference type="PIRSF" id="PIRSF000337">
    <property type="entry name" value="NTA_MOA"/>
    <property type="match status" value="1"/>
</dbReference>
<dbReference type="InterPro" id="IPR011251">
    <property type="entry name" value="Luciferase-like_dom"/>
</dbReference>
<dbReference type="InterPro" id="IPR036661">
    <property type="entry name" value="Luciferase-like_sf"/>
</dbReference>
<dbReference type="EMBL" id="RIBY02001887">
    <property type="protein sequence ID" value="KAH9827373.1"/>
    <property type="molecule type" value="Genomic_DNA"/>
</dbReference>
<proteinExistence type="inferred from homology"/>
<dbReference type="Pfam" id="PF00296">
    <property type="entry name" value="Bac_luciferase"/>
    <property type="match status" value="1"/>
</dbReference>
<comment type="similarity">
    <text evidence="1">Belongs to the NtaA/SnaA/DszA monooxygenase family.</text>
</comment>
<evidence type="ECO:0000313" key="4">
    <source>
        <dbReference type="EMBL" id="KAH9827373.1"/>
    </source>
</evidence>
<dbReference type="Gene3D" id="3.20.20.30">
    <property type="entry name" value="Luciferase-like domain"/>
    <property type="match status" value="1"/>
</dbReference>
<dbReference type="NCBIfam" id="TIGR03860">
    <property type="entry name" value="FMN_nitrolo"/>
    <property type="match status" value="1"/>
</dbReference>
<evidence type="ECO:0000313" key="5">
    <source>
        <dbReference type="Proteomes" id="UP001138500"/>
    </source>
</evidence>
<keyword evidence="5" id="KW-1185">Reference proteome</keyword>
<dbReference type="SUPFAM" id="SSF51679">
    <property type="entry name" value="Bacterial luciferase-like"/>
    <property type="match status" value="1"/>
</dbReference>
<feature type="region of interest" description="Disordered" evidence="2">
    <location>
        <begin position="493"/>
        <end position="525"/>
    </location>
</feature>
<dbReference type="InterPro" id="IPR051260">
    <property type="entry name" value="Diverse_substr_monoxygenases"/>
</dbReference>
<keyword evidence="4" id="KW-0560">Oxidoreductase</keyword>
<name>A0A9W7SRP7_9PEZI</name>
<dbReference type="PANTHER" id="PTHR30011:SF41">
    <property type="entry name" value="XENOBIOTIC COMPOUND MONOOXYGENASE, DSZA FAMILY (AFU_ORTHOLOGUE AFUA_3G15040)"/>
    <property type="match status" value="1"/>
</dbReference>
<feature type="compositionally biased region" description="Basic and acidic residues" evidence="2">
    <location>
        <begin position="498"/>
        <end position="525"/>
    </location>
</feature>
<dbReference type="GO" id="GO:0016705">
    <property type="term" value="F:oxidoreductase activity, acting on paired donors, with incorporation or reduction of molecular oxygen"/>
    <property type="evidence" value="ECO:0007669"/>
    <property type="project" value="InterPro"/>
</dbReference>
<evidence type="ECO:0000256" key="1">
    <source>
        <dbReference type="ARBA" id="ARBA00033748"/>
    </source>
</evidence>
<keyword evidence="4" id="KW-0503">Monooxygenase</keyword>
<evidence type="ECO:0000259" key="3">
    <source>
        <dbReference type="Pfam" id="PF00296"/>
    </source>
</evidence>
<dbReference type="AlphaFoldDB" id="A0A9W7SRP7"/>
<reference evidence="4 5" key="1">
    <citation type="journal article" date="2018" name="IMA Fungus">
        <title>IMA Genome-F 10: Nine draft genome sequences of Claviceps purpurea s.lat., including C. arundinis, C. humidiphila, and C. cf. spartinae, pseudomolecules for the pitch canker pathogen Fusarium circinatum, draft genome of Davidsoniella eucalypti, Grosmannia galeiformis, Quambalaria eucalypti, and Teratosphaeria destructans.</title>
        <authorList>
            <person name="Wingfield B.D."/>
            <person name="Liu M."/>
            <person name="Nguyen H.D."/>
            <person name="Lane F.A."/>
            <person name="Morgan S.W."/>
            <person name="De Vos L."/>
            <person name="Wilken P.M."/>
            <person name="Duong T.A."/>
            <person name="Aylward J."/>
            <person name="Coetzee M.P."/>
            <person name="Dadej K."/>
            <person name="De Beer Z.W."/>
            <person name="Findlay W."/>
            <person name="Havenga M."/>
            <person name="Kolarik M."/>
            <person name="Menzies J.G."/>
            <person name="Naidoo K."/>
            <person name="Pochopski O."/>
            <person name="Shoukouhi P."/>
            <person name="Santana Q.C."/>
            <person name="Seifert K.A."/>
            <person name="Soal N."/>
            <person name="Steenkamp E.T."/>
            <person name="Tatham C.T."/>
            <person name="van der Nest M.A."/>
            <person name="Wingfield M.J."/>
        </authorList>
    </citation>
    <scope>NUCLEOTIDE SEQUENCE [LARGE SCALE GENOMIC DNA]</scope>
    <source>
        <strain evidence="4">CMW44962</strain>
    </source>
</reference>
<dbReference type="Proteomes" id="UP001138500">
    <property type="component" value="Unassembled WGS sequence"/>
</dbReference>
<evidence type="ECO:0000256" key="2">
    <source>
        <dbReference type="SAM" id="MobiDB-lite"/>
    </source>
</evidence>
<sequence>MLRRWPDGTCSSIDTPELMMGSVDERATPSSTKKWILNAFSLSGLGHVAAGLWKHPDNRAQDFTDIHYWIELAKILDGNFHCLFLADMLGIYDVYKGPGNIDPVLPGAAQFPLSDPSLPIAAMAAVTKSLSFGITASTTYEHPYLLARRYSTLDHLTDGRVAWNIVTSYLESAARNSGLDTQVQHDERYEIAQEHVEVVYKLLEGSWRDDAVVRNLKTKEFTAPGRVRRIDHEGKYFKVAGPHGIAPSRQRTPFIFQAGASKAGKPFAVRNAEAMFIPGMDVETVRKTGEDIRNMAREQGRDPANIKLIVGMLVIVDETDELAQAKYNDYLSYADLEGSLALFAGWTGADLGPYDDDDEFEYSGPGAIQSVVSAWKKVMPGSQDIRWTKKRVATELALGGPHPKAIGSATTVADILQSWVDEAGVDGFNISYAICPGDFEAVVKYLIPELKRRDVFWDAQAAEGKTMRENYLADGKGPRLRSDHFGARFKWPAPETKAYPEKTNPEGTRTAHEEWSTQSRERDCL</sequence>
<accession>A0A9W7SRP7</accession>
<protein>
    <submittedName>
        <fullName evidence="4">Monooxygenase</fullName>
    </submittedName>
</protein>
<organism evidence="4 5">
    <name type="scientific">Teratosphaeria destructans</name>
    <dbReference type="NCBI Taxonomy" id="418781"/>
    <lineage>
        <taxon>Eukaryota</taxon>
        <taxon>Fungi</taxon>
        <taxon>Dikarya</taxon>
        <taxon>Ascomycota</taxon>
        <taxon>Pezizomycotina</taxon>
        <taxon>Dothideomycetes</taxon>
        <taxon>Dothideomycetidae</taxon>
        <taxon>Mycosphaerellales</taxon>
        <taxon>Teratosphaeriaceae</taxon>
        <taxon>Teratosphaeria</taxon>
    </lineage>
</organism>
<dbReference type="PANTHER" id="PTHR30011">
    <property type="entry name" value="ALKANESULFONATE MONOOXYGENASE-RELATED"/>
    <property type="match status" value="1"/>
</dbReference>